<protein>
    <submittedName>
        <fullName evidence="1">Uncharacterized protein</fullName>
    </submittedName>
</protein>
<name>A0A0F9WH81_9MICR</name>
<dbReference type="GeneID" id="36318446"/>
<dbReference type="VEuPathDB" id="MicrosporidiaDB:NCER_100080"/>
<comment type="caution">
    <text evidence="1">The sequence shown here is derived from an EMBL/GenBank/DDBJ whole genome shotgun (WGS) entry which is preliminary data.</text>
</comment>
<proteinExistence type="predicted"/>
<dbReference type="RefSeq" id="XP_024332408.1">
    <property type="nucleotide sequence ID" value="XM_024473552.1"/>
</dbReference>
<dbReference type="EMBL" id="JPQZ01000001">
    <property type="protein sequence ID" value="KKO76666.1"/>
    <property type="molecule type" value="Genomic_DNA"/>
</dbReference>
<dbReference type="AlphaFoldDB" id="A0A0F9WH81"/>
<organism evidence="1 2">
    <name type="scientific">Vairimorpha ceranae</name>
    <dbReference type="NCBI Taxonomy" id="40302"/>
    <lineage>
        <taxon>Eukaryota</taxon>
        <taxon>Fungi</taxon>
        <taxon>Fungi incertae sedis</taxon>
        <taxon>Microsporidia</taxon>
        <taxon>Nosematidae</taxon>
        <taxon>Vairimorpha</taxon>
    </lineage>
</organism>
<reference evidence="1 2" key="1">
    <citation type="journal article" date="2015" name="Environ. Microbiol.">
        <title>Genome analyses suggest the presence of polyploidy and recent human-driven expansions in eight global populations of the honeybee pathogen Nosema ceranae.</title>
        <authorList>
            <person name="Pelin A."/>
            <person name="Selman M."/>
            <person name="Aris-Brosou S."/>
            <person name="Farinelli L."/>
            <person name="Corradi N."/>
        </authorList>
    </citation>
    <scope>NUCLEOTIDE SEQUENCE [LARGE SCALE GENOMIC DNA]</scope>
    <source>
        <strain evidence="1 2">PA08 1199</strain>
    </source>
</reference>
<dbReference type="Proteomes" id="UP000034350">
    <property type="component" value="Unassembled WGS sequence"/>
</dbReference>
<evidence type="ECO:0000313" key="2">
    <source>
        <dbReference type="Proteomes" id="UP000034350"/>
    </source>
</evidence>
<dbReference type="VEuPathDB" id="MicrosporidiaDB:G9O61_00g002120"/>
<keyword evidence="2" id="KW-1185">Reference proteome</keyword>
<dbReference type="VEuPathDB" id="MicrosporidiaDB:AAJ76_1000101027"/>
<sequence length="554" mass="65932">MVFFLRNWLVKSFNAFLNNDIHDSSHHNVQIIDVLEIQKSKIFLIIRDRDYFVKGCISKNKNIFYKGMCINIKKYYIEYYLQEFYIYILDYIDLGCICDSFNETLDINTRFKKELESCLYKSIDYTAFVKNKNDDFECFVFKKQTKNEEKVDLCNSSNIFSESILVSSLDDNLHKDSFYKSLIKKPIEKNIVLEYDKPNLLDEMIITNYKQNTNVNSITSHCENFANKNTLIPSSLSSLGTFDENLSTDIEIQNSSSIEILSTLPNLSVLNDQQKNYKEINSKMHASSISSDLKYISPKKSKIEEIKKSPYQNRFFTKNIIEKKKTYNIYQHYLPQSTTESTNIKTKNLVLYKTNERRSRIFNYLDNFAKCYKLKDILLMAEFYCNNLYKKNFLIFLYKIVWNSILQGSVLPMNMTHKHLLNRKVFYKNTFLYVSNKKFTSRPYIKRRLMPDTILFNKKKNILQKKVKNKINVNYKIQRGVYDLSILKHADTITNLTNMFITKDIYKYTSKSKIKYFNITNKQTQQYNIKPIDEYLFLTNNDDLFFDINYNIFN</sequence>
<accession>A0A0F9WH81</accession>
<evidence type="ECO:0000313" key="1">
    <source>
        <dbReference type="EMBL" id="KKO76666.1"/>
    </source>
</evidence>
<gene>
    <name evidence="1" type="ORF">AAJ76_1000101027</name>
</gene>